<keyword evidence="1 2" id="KW-0129">CBS domain</keyword>
<dbReference type="InterPro" id="IPR051257">
    <property type="entry name" value="Diverse_CBS-Domain"/>
</dbReference>
<evidence type="ECO:0000259" key="3">
    <source>
        <dbReference type="PROSITE" id="PS51371"/>
    </source>
</evidence>
<dbReference type="PANTHER" id="PTHR43080:SF2">
    <property type="entry name" value="CBS DOMAIN-CONTAINING PROTEIN"/>
    <property type="match status" value="1"/>
</dbReference>
<dbReference type="EMBL" id="SLZW01000008">
    <property type="protein sequence ID" value="TCS61366.1"/>
    <property type="molecule type" value="Genomic_DNA"/>
</dbReference>
<comment type="caution">
    <text evidence="4">The sequence shown here is derived from an EMBL/GenBank/DDBJ whole genome shotgun (WGS) entry which is preliminary data.</text>
</comment>
<dbReference type="Pfam" id="PF00571">
    <property type="entry name" value="CBS"/>
    <property type="match status" value="2"/>
</dbReference>
<sequence length="148" mass="16356">MFVQDILKSKGSEVVAVSSDATAADVARLFRDNRIGFATVHRYETAGPVIGTISERDIVQALARLNGEVATTKVAALMTTNIVTCAYGDTAETIMELMTERRTRHVLVYDGSRLMGLLSIGDMLKHRLEEMMMTEESMRQYISGGTYN</sequence>
<proteinExistence type="predicted"/>
<feature type="domain" description="CBS" evidence="3">
    <location>
        <begin position="8"/>
        <end position="69"/>
    </location>
</feature>
<evidence type="ECO:0000313" key="5">
    <source>
        <dbReference type="Proteomes" id="UP000295304"/>
    </source>
</evidence>
<dbReference type="InterPro" id="IPR046342">
    <property type="entry name" value="CBS_dom_sf"/>
</dbReference>
<dbReference type="RefSeq" id="WP_132939656.1">
    <property type="nucleotide sequence ID" value="NZ_CP119676.1"/>
</dbReference>
<dbReference type="PANTHER" id="PTHR43080">
    <property type="entry name" value="CBS DOMAIN-CONTAINING PROTEIN CBSX3, MITOCHONDRIAL"/>
    <property type="match status" value="1"/>
</dbReference>
<dbReference type="OrthoDB" id="9807125at2"/>
<protein>
    <submittedName>
        <fullName evidence="4">CBS domain protein</fullName>
    </submittedName>
</protein>
<keyword evidence="5" id="KW-1185">Reference proteome</keyword>
<evidence type="ECO:0000256" key="1">
    <source>
        <dbReference type="ARBA" id="ARBA00023122"/>
    </source>
</evidence>
<feature type="domain" description="CBS" evidence="3">
    <location>
        <begin position="78"/>
        <end position="136"/>
    </location>
</feature>
<reference evidence="4 5" key="1">
    <citation type="submission" date="2019-03" db="EMBL/GenBank/DDBJ databases">
        <title>Genomic Encyclopedia of Type Strains, Phase IV (KMG-IV): sequencing the most valuable type-strain genomes for metagenomic binning, comparative biology and taxonomic classification.</title>
        <authorList>
            <person name="Goeker M."/>
        </authorList>
    </citation>
    <scope>NUCLEOTIDE SEQUENCE [LARGE SCALE GENOMIC DNA]</scope>
    <source>
        <strain evidence="4 5">DSM 101688</strain>
    </source>
</reference>
<dbReference type="SUPFAM" id="SSF54631">
    <property type="entry name" value="CBS-domain pair"/>
    <property type="match status" value="1"/>
</dbReference>
<dbReference type="InterPro" id="IPR000644">
    <property type="entry name" value="CBS_dom"/>
</dbReference>
<gene>
    <name evidence="4" type="ORF">EDD55_108168</name>
</gene>
<dbReference type="Proteomes" id="UP000295304">
    <property type="component" value="Unassembled WGS sequence"/>
</dbReference>
<dbReference type="AlphaFoldDB" id="A0A4R3J8U7"/>
<dbReference type="Gene3D" id="3.10.580.10">
    <property type="entry name" value="CBS-domain"/>
    <property type="match status" value="1"/>
</dbReference>
<evidence type="ECO:0000256" key="2">
    <source>
        <dbReference type="PROSITE-ProRule" id="PRU00703"/>
    </source>
</evidence>
<accession>A0A4R3J8U7</accession>
<organism evidence="4 5">
    <name type="scientific">Varunaivibrio sulfuroxidans</name>
    <dbReference type="NCBI Taxonomy" id="1773489"/>
    <lineage>
        <taxon>Bacteria</taxon>
        <taxon>Pseudomonadati</taxon>
        <taxon>Pseudomonadota</taxon>
        <taxon>Alphaproteobacteria</taxon>
        <taxon>Rhodospirillales</taxon>
        <taxon>Magnetovibrionaceae</taxon>
        <taxon>Varunaivibrio</taxon>
    </lineage>
</organism>
<dbReference type="SMART" id="SM00116">
    <property type="entry name" value="CBS"/>
    <property type="match status" value="2"/>
</dbReference>
<evidence type="ECO:0000313" key="4">
    <source>
        <dbReference type="EMBL" id="TCS61366.1"/>
    </source>
</evidence>
<name>A0A4R3J8U7_9PROT</name>
<dbReference type="PROSITE" id="PS51371">
    <property type="entry name" value="CBS"/>
    <property type="match status" value="2"/>
</dbReference>